<dbReference type="EMBL" id="NAJL01000009">
    <property type="protein sequence ID" value="TKA30951.1"/>
    <property type="molecule type" value="Genomic_DNA"/>
</dbReference>
<organism evidence="2 3">
    <name type="scientific">Salinomyces thailandicus</name>
    <dbReference type="NCBI Taxonomy" id="706561"/>
    <lineage>
        <taxon>Eukaryota</taxon>
        <taxon>Fungi</taxon>
        <taxon>Dikarya</taxon>
        <taxon>Ascomycota</taxon>
        <taxon>Pezizomycotina</taxon>
        <taxon>Dothideomycetes</taxon>
        <taxon>Dothideomycetidae</taxon>
        <taxon>Mycosphaerellales</taxon>
        <taxon>Teratosphaeriaceae</taxon>
        <taxon>Salinomyces</taxon>
    </lineage>
</organism>
<proteinExistence type="predicted"/>
<comment type="caution">
    <text evidence="2">The sequence shown here is derived from an EMBL/GenBank/DDBJ whole genome shotgun (WGS) entry which is preliminary data.</text>
</comment>
<sequence>MGISHAGIIVCIIVGAAAGVALGWSITHRFWVQGKSDGTAPTEASAAGGEQASYMRDVRLRHHDNLASDYGAPVRPYNM</sequence>
<dbReference type="AlphaFoldDB" id="A0A4U0U6W1"/>
<dbReference type="OrthoDB" id="3875690at2759"/>
<gene>
    <name evidence="2" type="ORF">B0A50_01919</name>
</gene>
<keyword evidence="1" id="KW-0812">Transmembrane</keyword>
<evidence type="ECO:0000313" key="3">
    <source>
        <dbReference type="Proteomes" id="UP000308549"/>
    </source>
</evidence>
<evidence type="ECO:0000313" key="2">
    <source>
        <dbReference type="EMBL" id="TKA30951.1"/>
    </source>
</evidence>
<feature type="transmembrane region" description="Helical" evidence="1">
    <location>
        <begin position="6"/>
        <end position="26"/>
    </location>
</feature>
<name>A0A4U0U6W1_9PEZI</name>
<keyword evidence="3" id="KW-1185">Reference proteome</keyword>
<keyword evidence="1" id="KW-1133">Transmembrane helix</keyword>
<reference evidence="2 3" key="1">
    <citation type="submission" date="2017-03" db="EMBL/GenBank/DDBJ databases">
        <title>Genomes of endolithic fungi from Antarctica.</title>
        <authorList>
            <person name="Coleine C."/>
            <person name="Masonjones S."/>
            <person name="Stajich J.E."/>
        </authorList>
    </citation>
    <scope>NUCLEOTIDE SEQUENCE [LARGE SCALE GENOMIC DNA]</scope>
    <source>
        <strain evidence="2 3">CCFEE 6315</strain>
    </source>
</reference>
<keyword evidence="1" id="KW-0472">Membrane</keyword>
<dbReference type="Proteomes" id="UP000308549">
    <property type="component" value="Unassembled WGS sequence"/>
</dbReference>
<evidence type="ECO:0000256" key="1">
    <source>
        <dbReference type="SAM" id="Phobius"/>
    </source>
</evidence>
<protein>
    <submittedName>
        <fullName evidence="2">Uncharacterized protein</fullName>
    </submittedName>
</protein>
<accession>A0A4U0U6W1</accession>